<accession>A0ABP1RME0</accession>
<name>A0ABP1RME0_9HEXA</name>
<feature type="repeat" description="WD" evidence="4">
    <location>
        <begin position="350"/>
        <end position="392"/>
    </location>
</feature>
<evidence type="ECO:0000256" key="3">
    <source>
        <dbReference type="ARBA" id="ARBA00022737"/>
    </source>
</evidence>
<sequence length="516" mass="58003">MDTEKKPKVGFVPCLTIVKQGVANPKLEKMKPTKEEMKQIVKELRLRVAEFKNRPGDNQISAELEEMSEDDISNENAVDDYYDMSNYDDEPVEPAGVSYDTDALLLNSAQESEEEQSEEEAEEFTVKPDDNIIVTGQVSDDVCLLQVYVLNTERQEFFLFNDTYLPSYPVALEWLDFNPKDSATNGHFAAVGYMEPEIQVWDLNVKDCLEPAFSLGSKKKNKVRHQDAVMDLSWNLNARNVLASGSADNTVIVWDMNTCVAATRLECFREKVQSVKWHPLETQSLLAGCCDGAVKLFDCRTRGTNKSWVFEGEIERIVWNKFDPLHFFVSTEKGMVHYVDIRDNKPIWNLNAHTSAVGGLALSSYCKDMLVTGSQDETAKVWDLKDDSPSLVTEKNMHIGHIYAISACPDSPFVFAAGGANPSNHLYVWDAREIPGVVTRFKDRLHLVIPENGDSGSGEMEEEAAVSSSKTLFFKEKKTLQLKPESIPSTSTSSTSSTDQTSVKERTKKKKNQKKQ</sequence>
<feature type="region of interest" description="Disordered" evidence="5">
    <location>
        <begin position="482"/>
        <end position="516"/>
    </location>
</feature>
<keyword evidence="7" id="KW-1185">Reference proteome</keyword>
<dbReference type="Pfam" id="PF00400">
    <property type="entry name" value="WD40"/>
    <property type="match status" value="2"/>
</dbReference>
<dbReference type="Proteomes" id="UP001642540">
    <property type="component" value="Unassembled WGS sequence"/>
</dbReference>
<dbReference type="InterPro" id="IPR001680">
    <property type="entry name" value="WD40_rpt"/>
</dbReference>
<evidence type="ECO:0000256" key="5">
    <source>
        <dbReference type="SAM" id="MobiDB-lite"/>
    </source>
</evidence>
<dbReference type="Gene3D" id="2.130.10.10">
    <property type="entry name" value="YVTN repeat-like/Quinoprotein amine dehydrogenase"/>
    <property type="match status" value="2"/>
</dbReference>
<evidence type="ECO:0008006" key="8">
    <source>
        <dbReference type="Google" id="ProtNLM"/>
    </source>
</evidence>
<evidence type="ECO:0000313" key="7">
    <source>
        <dbReference type="Proteomes" id="UP001642540"/>
    </source>
</evidence>
<keyword evidence="2 4" id="KW-0853">WD repeat</keyword>
<feature type="compositionally biased region" description="Basic residues" evidence="5">
    <location>
        <begin position="506"/>
        <end position="516"/>
    </location>
</feature>
<dbReference type="EMBL" id="CAXLJM020000085">
    <property type="protein sequence ID" value="CAL8130819.1"/>
    <property type="molecule type" value="Genomic_DNA"/>
</dbReference>
<dbReference type="PROSITE" id="PS50082">
    <property type="entry name" value="WD_REPEATS_2"/>
    <property type="match status" value="2"/>
</dbReference>
<dbReference type="PANTHER" id="PTHR14091:SF0">
    <property type="entry name" value="PERIODIC TRYPTOPHAN PROTEIN 1 HOMOLOG"/>
    <property type="match status" value="1"/>
</dbReference>
<dbReference type="PANTHER" id="PTHR14091">
    <property type="entry name" value="PERIODIC TRYPTOPHAN PROTEIN 1"/>
    <property type="match status" value="1"/>
</dbReference>
<feature type="compositionally biased region" description="Low complexity" evidence="5">
    <location>
        <begin position="489"/>
        <end position="501"/>
    </location>
</feature>
<evidence type="ECO:0000313" key="6">
    <source>
        <dbReference type="EMBL" id="CAL8130819.1"/>
    </source>
</evidence>
<dbReference type="InterPro" id="IPR015943">
    <property type="entry name" value="WD40/YVTN_repeat-like_dom_sf"/>
</dbReference>
<evidence type="ECO:0000256" key="4">
    <source>
        <dbReference type="PROSITE-ProRule" id="PRU00221"/>
    </source>
</evidence>
<protein>
    <recommendedName>
        <fullName evidence="8">Periodic tryptophan protein 1</fullName>
    </recommendedName>
</protein>
<evidence type="ECO:0000256" key="2">
    <source>
        <dbReference type="ARBA" id="ARBA00022574"/>
    </source>
</evidence>
<dbReference type="PROSITE" id="PS50294">
    <property type="entry name" value="WD_REPEATS_REGION"/>
    <property type="match status" value="2"/>
</dbReference>
<organism evidence="6 7">
    <name type="scientific">Orchesella dallaii</name>
    <dbReference type="NCBI Taxonomy" id="48710"/>
    <lineage>
        <taxon>Eukaryota</taxon>
        <taxon>Metazoa</taxon>
        <taxon>Ecdysozoa</taxon>
        <taxon>Arthropoda</taxon>
        <taxon>Hexapoda</taxon>
        <taxon>Collembola</taxon>
        <taxon>Entomobryomorpha</taxon>
        <taxon>Entomobryoidea</taxon>
        <taxon>Orchesellidae</taxon>
        <taxon>Orchesellinae</taxon>
        <taxon>Orchesella</taxon>
    </lineage>
</organism>
<dbReference type="PRINTS" id="PR00320">
    <property type="entry name" value="GPROTEINBRPT"/>
</dbReference>
<keyword evidence="1" id="KW-0597">Phosphoprotein</keyword>
<dbReference type="PROSITE" id="PS00678">
    <property type="entry name" value="WD_REPEATS_1"/>
    <property type="match status" value="2"/>
</dbReference>
<keyword evidence="3" id="KW-0677">Repeat</keyword>
<dbReference type="SUPFAM" id="SSF50978">
    <property type="entry name" value="WD40 repeat-like"/>
    <property type="match status" value="1"/>
</dbReference>
<dbReference type="SMART" id="SM00320">
    <property type="entry name" value="WD40"/>
    <property type="match status" value="4"/>
</dbReference>
<comment type="caution">
    <text evidence="6">The sequence shown here is derived from an EMBL/GenBank/DDBJ whole genome shotgun (WGS) entry which is preliminary data.</text>
</comment>
<proteinExistence type="predicted"/>
<dbReference type="InterPro" id="IPR036322">
    <property type="entry name" value="WD40_repeat_dom_sf"/>
</dbReference>
<dbReference type="InterPro" id="IPR044285">
    <property type="entry name" value="PWP1"/>
</dbReference>
<feature type="repeat" description="WD" evidence="4">
    <location>
        <begin position="222"/>
        <end position="258"/>
    </location>
</feature>
<dbReference type="InterPro" id="IPR020472">
    <property type="entry name" value="WD40_PAC1"/>
</dbReference>
<gene>
    <name evidence="6" type="ORF">ODALV1_LOCUS23900</name>
</gene>
<reference evidence="6 7" key="1">
    <citation type="submission" date="2024-08" db="EMBL/GenBank/DDBJ databases">
        <authorList>
            <person name="Cucini C."/>
            <person name="Frati F."/>
        </authorList>
    </citation>
    <scope>NUCLEOTIDE SEQUENCE [LARGE SCALE GENOMIC DNA]</scope>
</reference>
<evidence type="ECO:0000256" key="1">
    <source>
        <dbReference type="ARBA" id="ARBA00022553"/>
    </source>
</evidence>
<feature type="region of interest" description="Disordered" evidence="5">
    <location>
        <begin position="450"/>
        <end position="470"/>
    </location>
</feature>
<dbReference type="InterPro" id="IPR019775">
    <property type="entry name" value="WD40_repeat_CS"/>
</dbReference>